<gene>
    <name evidence="1" type="ORF">PV09_02078</name>
</gene>
<dbReference type="SUPFAM" id="SSF69118">
    <property type="entry name" value="AhpD-like"/>
    <property type="match status" value="1"/>
</dbReference>
<dbReference type="InParanoid" id="A0A0D1XWP4"/>
<dbReference type="VEuPathDB" id="FungiDB:PV09_02078"/>
<dbReference type="OrthoDB" id="2567457at2759"/>
<dbReference type="PANTHER" id="PTHR34846">
    <property type="entry name" value="4-CARBOXYMUCONOLACTONE DECARBOXYLASE FAMILY PROTEIN (AFU_ORTHOLOGUE AFUA_6G11590)"/>
    <property type="match status" value="1"/>
</dbReference>
<keyword evidence="2" id="KW-1185">Reference proteome</keyword>
<proteinExistence type="predicted"/>
<dbReference type="RefSeq" id="XP_016217085.1">
    <property type="nucleotide sequence ID" value="XM_016355069.1"/>
</dbReference>
<sequence>MERFAPVKPEDLSAEDKALWNELSEIKDKLFGDHFVLKQADGSFAGPFETAYELPDAFRAFINSAVQLGKTPELPKDARETAIMVVGAYYNSGYEIYAHERLAKLAGLTWRQIDFIKIGKKPSGEDELSESCSIAYDVAIELLEGSGRRGRLSDEMWDKAVEAFGKRGALCLAHYIGYYAYACMLMNAAGVGLPQSESIKKVEI</sequence>
<reference evidence="1 2" key="1">
    <citation type="submission" date="2015-01" db="EMBL/GenBank/DDBJ databases">
        <title>The Genome Sequence of Ochroconis gallopava CBS43764.</title>
        <authorList>
            <consortium name="The Broad Institute Genomics Platform"/>
            <person name="Cuomo C."/>
            <person name="de Hoog S."/>
            <person name="Gorbushina A."/>
            <person name="Stielow B."/>
            <person name="Teixiera M."/>
            <person name="Abouelleil A."/>
            <person name="Chapman S.B."/>
            <person name="Priest M."/>
            <person name="Young S.K."/>
            <person name="Wortman J."/>
            <person name="Nusbaum C."/>
            <person name="Birren B."/>
        </authorList>
    </citation>
    <scope>NUCLEOTIDE SEQUENCE [LARGE SCALE GENOMIC DNA]</scope>
    <source>
        <strain evidence="1 2">CBS 43764</strain>
    </source>
</reference>
<organism evidence="1 2">
    <name type="scientific">Verruconis gallopava</name>
    <dbReference type="NCBI Taxonomy" id="253628"/>
    <lineage>
        <taxon>Eukaryota</taxon>
        <taxon>Fungi</taxon>
        <taxon>Dikarya</taxon>
        <taxon>Ascomycota</taxon>
        <taxon>Pezizomycotina</taxon>
        <taxon>Dothideomycetes</taxon>
        <taxon>Pleosporomycetidae</taxon>
        <taxon>Venturiales</taxon>
        <taxon>Sympoventuriaceae</taxon>
        <taxon>Verruconis</taxon>
    </lineage>
</organism>
<evidence type="ECO:0000313" key="2">
    <source>
        <dbReference type="Proteomes" id="UP000053259"/>
    </source>
</evidence>
<dbReference type="HOGENOM" id="CLU_082760_3_1_1"/>
<dbReference type="GeneID" id="27310051"/>
<name>A0A0D1XWP4_9PEZI</name>
<dbReference type="Gene3D" id="1.20.1290.10">
    <property type="entry name" value="AhpD-like"/>
    <property type="match status" value="1"/>
</dbReference>
<dbReference type="AlphaFoldDB" id="A0A0D1XWP4"/>
<evidence type="ECO:0008006" key="3">
    <source>
        <dbReference type="Google" id="ProtNLM"/>
    </source>
</evidence>
<accession>A0A0D1XWP4</accession>
<evidence type="ECO:0000313" key="1">
    <source>
        <dbReference type="EMBL" id="KIW07216.1"/>
    </source>
</evidence>
<dbReference type="STRING" id="253628.A0A0D1XWP4"/>
<dbReference type="Proteomes" id="UP000053259">
    <property type="component" value="Unassembled WGS sequence"/>
</dbReference>
<dbReference type="InterPro" id="IPR029032">
    <property type="entry name" value="AhpD-like"/>
</dbReference>
<dbReference type="EMBL" id="KN847533">
    <property type="protein sequence ID" value="KIW07216.1"/>
    <property type="molecule type" value="Genomic_DNA"/>
</dbReference>
<dbReference type="PANTHER" id="PTHR34846:SF11">
    <property type="entry name" value="4-CARBOXYMUCONOLACTONE DECARBOXYLASE FAMILY PROTEIN (AFU_ORTHOLOGUE AFUA_6G11590)"/>
    <property type="match status" value="1"/>
</dbReference>
<protein>
    <recommendedName>
        <fullName evidence="3">Carboxymuconolactone decarboxylase-like domain-containing protein</fullName>
    </recommendedName>
</protein>